<sequence length="130" mass="14129">MITIQPETARPRRLRAAIIGFGLDGGDDLQRLTRSAQCLVVGGSEETHDAMREAVIRIELELEAMQRELGDLDADDLAELAFRVDLPELAQIAERLDAGLERQGRSFGELSAEELTALLDLEDLGAAVGS</sequence>
<evidence type="ECO:0000313" key="3">
    <source>
        <dbReference type="Proteomes" id="UP001216907"/>
    </source>
</evidence>
<gene>
    <name evidence="2" type="ORF">PZE19_14940</name>
</gene>
<keyword evidence="1" id="KW-0175">Coiled coil</keyword>
<evidence type="ECO:0000313" key="2">
    <source>
        <dbReference type="EMBL" id="MDG3005082.1"/>
    </source>
</evidence>
<keyword evidence="3" id="KW-1185">Reference proteome</keyword>
<dbReference type="EMBL" id="JARRAG010000002">
    <property type="protein sequence ID" value="MDG3005082.1"/>
    <property type="molecule type" value="Genomic_DNA"/>
</dbReference>
<protein>
    <submittedName>
        <fullName evidence="2">Uncharacterized protein</fullName>
    </submittedName>
</protein>
<feature type="coiled-coil region" evidence="1">
    <location>
        <begin position="48"/>
        <end position="75"/>
    </location>
</feature>
<dbReference type="Proteomes" id="UP001216907">
    <property type="component" value="Unassembled WGS sequence"/>
</dbReference>
<reference evidence="2 3" key="1">
    <citation type="submission" date="2023-03" db="EMBL/GenBank/DDBJ databases">
        <title>Paludisphaera mucosa sp. nov. a novel planctomycete from northern fen.</title>
        <authorList>
            <person name="Ivanova A."/>
        </authorList>
    </citation>
    <scope>NUCLEOTIDE SEQUENCE [LARGE SCALE GENOMIC DNA]</scope>
    <source>
        <strain evidence="2 3">Pla2</strain>
    </source>
</reference>
<name>A0ABT6FBZ8_9BACT</name>
<proteinExistence type="predicted"/>
<dbReference type="RefSeq" id="WP_277861431.1">
    <property type="nucleotide sequence ID" value="NZ_JARRAG010000002.1"/>
</dbReference>
<organism evidence="2 3">
    <name type="scientific">Paludisphaera mucosa</name>
    <dbReference type="NCBI Taxonomy" id="3030827"/>
    <lineage>
        <taxon>Bacteria</taxon>
        <taxon>Pseudomonadati</taxon>
        <taxon>Planctomycetota</taxon>
        <taxon>Planctomycetia</taxon>
        <taxon>Isosphaerales</taxon>
        <taxon>Isosphaeraceae</taxon>
        <taxon>Paludisphaera</taxon>
    </lineage>
</organism>
<accession>A0ABT6FBZ8</accession>
<comment type="caution">
    <text evidence="2">The sequence shown here is derived from an EMBL/GenBank/DDBJ whole genome shotgun (WGS) entry which is preliminary data.</text>
</comment>
<evidence type="ECO:0000256" key="1">
    <source>
        <dbReference type="SAM" id="Coils"/>
    </source>
</evidence>